<reference evidence="7 8" key="1">
    <citation type="journal article" date="2011" name="Vet. Res.">
        <title>Genome sequence of Helicobacter suis supports its role in gastric pathology.</title>
        <authorList>
            <person name="Vermoote M."/>
            <person name="Vandekerckhove T.T."/>
            <person name="Flahou B."/>
            <person name="Pasmans F."/>
            <person name="Smet A."/>
            <person name="De Groote D."/>
            <person name="Van Criekinge W."/>
            <person name="Ducatelle R."/>
            <person name="Haesebrouck F."/>
        </authorList>
    </citation>
    <scope>NUCLEOTIDE SEQUENCE [LARGE SCALE GENOMIC DNA]</scope>
    <source>
        <strain evidence="7 8">HS5</strain>
    </source>
</reference>
<dbReference type="PANTHER" id="PTHR21600:SF44">
    <property type="entry name" value="RIBOSOMAL LARGE SUBUNIT PSEUDOURIDINE SYNTHASE D"/>
    <property type="match status" value="1"/>
</dbReference>
<evidence type="ECO:0000259" key="6">
    <source>
        <dbReference type="Pfam" id="PF00849"/>
    </source>
</evidence>
<gene>
    <name evidence="7" type="primary">rluD</name>
    <name evidence="7" type="ORF">HSUHS5_1061</name>
</gene>
<dbReference type="EMBL" id="ADHO01000219">
    <property type="protein sequence ID" value="EFX41602.1"/>
    <property type="molecule type" value="Genomic_DNA"/>
</dbReference>
<comment type="caution">
    <text evidence="7">The sequence shown here is derived from an EMBL/GenBank/DDBJ whole genome shotgun (WGS) entry which is preliminary data.</text>
</comment>
<dbReference type="PANTHER" id="PTHR21600">
    <property type="entry name" value="MITOCHONDRIAL RNA PSEUDOURIDINE SYNTHASE"/>
    <property type="match status" value="1"/>
</dbReference>
<evidence type="ECO:0000313" key="8">
    <source>
        <dbReference type="Proteomes" id="UP000054093"/>
    </source>
</evidence>
<dbReference type="AlphaFoldDB" id="E7G4Y5"/>
<keyword evidence="3" id="KW-0413">Isomerase</keyword>
<evidence type="ECO:0000256" key="5">
    <source>
        <dbReference type="ARBA" id="ARBA00033164"/>
    </source>
</evidence>
<sequence length="326" mass="37027">MPLLCGGAIPPRVYLPSYCSQSPFKSLCTSLHVMPFVRQIFEIKEPIKAWKFVANILHCSVQKAQSHIDRGRLQALDQSPLKKSQKIQGLIALTFFKALPSALHKPFFSTPFFQAYYKPKNLYSHPKNYHSFSLYESVYSHNQEARLIHRLDYETSGIILVSQNKEHEKNLRALFSNHQIIKTYTALVQGDMHNYASGDFSIILPILEPSNLRGDLGVRSQIHKQGKFSATTIKILCFDAFNNQTLLQISPLTGRTHQIRLHLSALGFPIVGEPLYTKDSNARAYLNAKKADFKGSYAPFKPHLALEASGLDFTLYHLRYCLRLSS</sequence>
<protein>
    <recommendedName>
        <fullName evidence="4">RNA pseudouridylate synthase</fullName>
    </recommendedName>
    <alternativeName>
        <fullName evidence="5">RNA-uridine isomerase</fullName>
    </alternativeName>
</protein>
<dbReference type="Proteomes" id="UP000054093">
    <property type="component" value="Unassembled WGS sequence"/>
</dbReference>
<dbReference type="InterPro" id="IPR050188">
    <property type="entry name" value="RluA_PseudoU_synthase"/>
</dbReference>
<evidence type="ECO:0000256" key="2">
    <source>
        <dbReference type="ARBA" id="ARBA00010876"/>
    </source>
</evidence>
<dbReference type="GO" id="GO:0000455">
    <property type="term" value="P:enzyme-directed rRNA pseudouridine synthesis"/>
    <property type="evidence" value="ECO:0007669"/>
    <property type="project" value="TreeGrafter"/>
</dbReference>
<dbReference type="GO" id="GO:0009982">
    <property type="term" value="F:pseudouridine synthase activity"/>
    <property type="evidence" value="ECO:0007669"/>
    <property type="project" value="InterPro"/>
</dbReference>
<dbReference type="SUPFAM" id="SSF55120">
    <property type="entry name" value="Pseudouridine synthase"/>
    <property type="match status" value="1"/>
</dbReference>
<accession>E7G4Y5</accession>
<comment type="similarity">
    <text evidence="2">Belongs to the pseudouridine synthase RluA family.</text>
</comment>
<dbReference type="GO" id="GO:0003723">
    <property type="term" value="F:RNA binding"/>
    <property type="evidence" value="ECO:0007669"/>
    <property type="project" value="InterPro"/>
</dbReference>
<dbReference type="InterPro" id="IPR020103">
    <property type="entry name" value="PsdUridine_synth_cat_dom_sf"/>
</dbReference>
<evidence type="ECO:0000256" key="1">
    <source>
        <dbReference type="ARBA" id="ARBA00000073"/>
    </source>
</evidence>
<dbReference type="Pfam" id="PF00849">
    <property type="entry name" value="PseudoU_synth_2"/>
    <property type="match status" value="1"/>
</dbReference>
<evidence type="ECO:0000256" key="4">
    <source>
        <dbReference type="ARBA" id="ARBA00031870"/>
    </source>
</evidence>
<evidence type="ECO:0000256" key="3">
    <source>
        <dbReference type="ARBA" id="ARBA00023235"/>
    </source>
</evidence>
<dbReference type="GO" id="GO:0140098">
    <property type="term" value="F:catalytic activity, acting on RNA"/>
    <property type="evidence" value="ECO:0007669"/>
    <property type="project" value="UniProtKB-ARBA"/>
</dbReference>
<organism evidence="7 8">
    <name type="scientific">Helicobacter suis HS5</name>
    <dbReference type="NCBI Taxonomy" id="710394"/>
    <lineage>
        <taxon>Bacteria</taxon>
        <taxon>Pseudomonadati</taxon>
        <taxon>Campylobacterota</taxon>
        <taxon>Epsilonproteobacteria</taxon>
        <taxon>Campylobacterales</taxon>
        <taxon>Helicobacteraceae</taxon>
        <taxon>Helicobacter</taxon>
    </lineage>
</organism>
<feature type="domain" description="Pseudouridine synthase RsuA/RluA-like" evidence="6">
    <location>
        <begin position="116"/>
        <end position="265"/>
    </location>
</feature>
<evidence type="ECO:0000313" key="7">
    <source>
        <dbReference type="EMBL" id="EFX41602.1"/>
    </source>
</evidence>
<dbReference type="Gene3D" id="3.30.2350.10">
    <property type="entry name" value="Pseudouridine synthase"/>
    <property type="match status" value="1"/>
</dbReference>
<dbReference type="InterPro" id="IPR006145">
    <property type="entry name" value="PsdUridine_synth_RsuA/RluA"/>
</dbReference>
<proteinExistence type="inferred from homology"/>
<dbReference type="InterPro" id="IPR006224">
    <property type="entry name" value="PsdUridine_synth_RluA-like_CS"/>
</dbReference>
<dbReference type="PROSITE" id="PS01129">
    <property type="entry name" value="PSI_RLU"/>
    <property type="match status" value="1"/>
</dbReference>
<name>E7G4Y5_9HELI</name>
<comment type="catalytic activity">
    <reaction evidence="1">
        <text>a uridine in RNA = a pseudouridine in RNA</text>
        <dbReference type="Rhea" id="RHEA:48348"/>
        <dbReference type="Rhea" id="RHEA-COMP:12068"/>
        <dbReference type="Rhea" id="RHEA-COMP:12069"/>
        <dbReference type="ChEBI" id="CHEBI:65314"/>
        <dbReference type="ChEBI" id="CHEBI:65315"/>
    </reaction>
</comment>
<dbReference type="CDD" id="cd02869">
    <property type="entry name" value="PseudoU_synth_RluA_like"/>
    <property type="match status" value="1"/>
</dbReference>